<evidence type="ECO:0000256" key="3">
    <source>
        <dbReference type="ARBA" id="ARBA00022771"/>
    </source>
</evidence>
<keyword evidence="5" id="KW-0539">Nucleus</keyword>
<dbReference type="PANTHER" id="PTHR46481:SF10">
    <property type="entry name" value="ZINC FINGER BED DOMAIN-CONTAINING PROTEIN 39"/>
    <property type="match status" value="1"/>
</dbReference>
<evidence type="ECO:0000313" key="6">
    <source>
        <dbReference type="EMBL" id="KAH7940386.1"/>
    </source>
</evidence>
<keyword evidence="8" id="KW-1185">Reference proteome</keyword>
<gene>
    <name evidence="7" type="ORF">HPB51_003913</name>
    <name evidence="6" type="ORF">HPB51_028748</name>
</gene>
<sequence>MVALDGLPLSLTKGDGFKRLIEFMKPELTLPSPRTVSRRLEYLATEIALLQLNKTLSKAPNESLRFIVDIWTSRIRESIIGIRVQFIQNWKLEQHMVSFRHIEGRHTGENIREMFLAESRSRGIRGVQMGTVVCDNAANMTKAFNMEDHFGGDWQDVPADEDECDEATQYEEPFEGSSEEMKMNSFH</sequence>
<reference evidence="6" key="2">
    <citation type="submission" date="2021-09" db="EMBL/GenBank/DDBJ databases">
        <authorList>
            <person name="Jia N."/>
            <person name="Wang J."/>
            <person name="Shi W."/>
            <person name="Du L."/>
            <person name="Sun Y."/>
            <person name="Zhan W."/>
            <person name="Jiang J."/>
            <person name="Wang Q."/>
            <person name="Zhang B."/>
            <person name="Ji P."/>
            <person name="Sakyi L.B."/>
            <person name="Cui X."/>
            <person name="Yuan T."/>
            <person name="Jiang B."/>
            <person name="Yang W."/>
            <person name="Lam T.T.-Y."/>
            <person name="Chang Q."/>
            <person name="Ding S."/>
            <person name="Wang X."/>
            <person name="Zhu J."/>
            <person name="Ruan X."/>
            <person name="Zhao L."/>
            <person name="Wei J."/>
            <person name="Que T."/>
            <person name="Du C."/>
            <person name="Cheng J."/>
            <person name="Dai P."/>
            <person name="Han X."/>
            <person name="Huang E."/>
            <person name="Gao Y."/>
            <person name="Liu J."/>
            <person name="Shao H."/>
            <person name="Ye R."/>
            <person name="Li L."/>
            <person name="Wei W."/>
            <person name="Wang X."/>
            <person name="Wang C."/>
            <person name="Huo Q."/>
            <person name="Li W."/>
            <person name="Guo W."/>
            <person name="Chen H."/>
            <person name="Chen S."/>
            <person name="Zhou L."/>
            <person name="Zhou L."/>
            <person name="Ni X."/>
            <person name="Tian J."/>
            <person name="Zhou Y."/>
            <person name="Sheng Y."/>
            <person name="Liu T."/>
            <person name="Pan Y."/>
            <person name="Xia L."/>
            <person name="Li J."/>
            <person name="Zhao F."/>
            <person name="Cao W."/>
        </authorList>
    </citation>
    <scope>NUCLEOTIDE SEQUENCE</scope>
    <source>
        <strain evidence="6">Rmic-2018</strain>
        <tissue evidence="6">Larvae</tissue>
    </source>
</reference>
<comment type="subcellular location">
    <subcellularLocation>
        <location evidence="1">Nucleus</location>
    </subcellularLocation>
</comment>
<dbReference type="GO" id="GO:0005634">
    <property type="term" value="C:nucleus"/>
    <property type="evidence" value="ECO:0007669"/>
    <property type="project" value="UniProtKB-SubCell"/>
</dbReference>
<evidence type="ECO:0000313" key="7">
    <source>
        <dbReference type="EMBL" id="KAH8038891.1"/>
    </source>
</evidence>
<evidence type="ECO:0008006" key="9">
    <source>
        <dbReference type="Google" id="ProtNLM"/>
    </source>
</evidence>
<dbReference type="InterPro" id="IPR012337">
    <property type="entry name" value="RNaseH-like_sf"/>
</dbReference>
<dbReference type="InterPro" id="IPR052035">
    <property type="entry name" value="ZnF_BED_domain_contain"/>
</dbReference>
<accession>A0A9J6CW29</accession>
<organism evidence="6 8">
    <name type="scientific">Rhipicephalus microplus</name>
    <name type="common">Cattle tick</name>
    <name type="synonym">Boophilus microplus</name>
    <dbReference type="NCBI Taxonomy" id="6941"/>
    <lineage>
        <taxon>Eukaryota</taxon>
        <taxon>Metazoa</taxon>
        <taxon>Ecdysozoa</taxon>
        <taxon>Arthropoda</taxon>
        <taxon>Chelicerata</taxon>
        <taxon>Arachnida</taxon>
        <taxon>Acari</taxon>
        <taxon>Parasitiformes</taxon>
        <taxon>Ixodida</taxon>
        <taxon>Ixodoidea</taxon>
        <taxon>Ixodidae</taxon>
        <taxon>Rhipicephalinae</taxon>
        <taxon>Rhipicephalus</taxon>
        <taxon>Boophilus</taxon>
    </lineage>
</organism>
<reference evidence="6" key="1">
    <citation type="journal article" date="2020" name="Cell">
        <title>Large-Scale Comparative Analyses of Tick Genomes Elucidate Their Genetic Diversity and Vector Capacities.</title>
        <authorList>
            <consortium name="Tick Genome and Microbiome Consortium (TIGMIC)"/>
            <person name="Jia N."/>
            <person name="Wang J."/>
            <person name="Shi W."/>
            <person name="Du L."/>
            <person name="Sun Y."/>
            <person name="Zhan W."/>
            <person name="Jiang J.F."/>
            <person name="Wang Q."/>
            <person name="Zhang B."/>
            <person name="Ji P."/>
            <person name="Bell-Sakyi L."/>
            <person name="Cui X.M."/>
            <person name="Yuan T.T."/>
            <person name="Jiang B.G."/>
            <person name="Yang W.F."/>
            <person name="Lam T.T."/>
            <person name="Chang Q.C."/>
            <person name="Ding S.J."/>
            <person name="Wang X.J."/>
            <person name="Zhu J.G."/>
            <person name="Ruan X.D."/>
            <person name="Zhao L."/>
            <person name="Wei J.T."/>
            <person name="Ye R.Z."/>
            <person name="Que T.C."/>
            <person name="Du C.H."/>
            <person name="Zhou Y.H."/>
            <person name="Cheng J.X."/>
            <person name="Dai P.F."/>
            <person name="Guo W.B."/>
            <person name="Han X.H."/>
            <person name="Huang E.J."/>
            <person name="Li L.F."/>
            <person name="Wei W."/>
            <person name="Gao Y.C."/>
            <person name="Liu J.Z."/>
            <person name="Shao H.Z."/>
            <person name="Wang X."/>
            <person name="Wang C.C."/>
            <person name="Yang T.C."/>
            <person name="Huo Q.B."/>
            <person name="Li W."/>
            <person name="Chen H.Y."/>
            <person name="Chen S.E."/>
            <person name="Zhou L.G."/>
            <person name="Ni X.B."/>
            <person name="Tian J.H."/>
            <person name="Sheng Y."/>
            <person name="Liu T."/>
            <person name="Pan Y.S."/>
            <person name="Xia L.Y."/>
            <person name="Li J."/>
            <person name="Zhao F."/>
            <person name="Cao W.C."/>
        </authorList>
    </citation>
    <scope>NUCLEOTIDE SEQUENCE</scope>
    <source>
        <strain evidence="6">Rmic-2018</strain>
    </source>
</reference>
<dbReference type="EMBL" id="JABSTU010000001">
    <property type="protein sequence ID" value="KAH8038891.1"/>
    <property type="molecule type" value="Genomic_DNA"/>
</dbReference>
<dbReference type="Proteomes" id="UP000821866">
    <property type="component" value="Chromosome 1"/>
</dbReference>
<keyword evidence="3" id="KW-0863">Zinc-finger</keyword>
<name>A0A9J6CW29_RHIMP</name>
<dbReference type="SUPFAM" id="SSF53098">
    <property type="entry name" value="Ribonuclease H-like"/>
    <property type="match status" value="1"/>
</dbReference>
<evidence type="ECO:0000256" key="4">
    <source>
        <dbReference type="ARBA" id="ARBA00022833"/>
    </source>
</evidence>
<evidence type="ECO:0000313" key="8">
    <source>
        <dbReference type="Proteomes" id="UP000821866"/>
    </source>
</evidence>
<evidence type="ECO:0000256" key="5">
    <source>
        <dbReference type="ARBA" id="ARBA00023242"/>
    </source>
</evidence>
<keyword evidence="4" id="KW-0862">Zinc</keyword>
<evidence type="ECO:0000256" key="1">
    <source>
        <dbReference type="ARBA" id="ARBA00004123"/>
    </source>
</evidence>
<dbReference type="PANTHER" id="PTHR46481">
    <property type="entry name" value="ZINC FINGER BED DOMAIN-CONTAINING PROTEIN 4"/>
    <property type="match status" value="1"/>
</dbReference>
<dbReference type="EMBL" id="JABSTU010005666">
    <property type="protein sequence ID" value="KAH7940386.1"/>
    <property type="molecule type" value="Genomic_DNA"/>
</dbReference>
<protein>
    <recommendedName>
        <fullName evidence="9">DUF659 domain-containing protein</fullName>
    </recommendedName>
</protein>
<proteinExistence type="predicted"/>
<evidence type="ECO:0000256" key="2">
    <source>
        <dbReference type="ARBA" id="ARBA00022723"/>
    </source>
</evidence>
<keyword evidence="2" id="KW-0479">Metal-binding</keyword>
<dbReference type="AlphaFoldDB" id="A0A9J6CW29"/>
<dbReference type="GO" id="GO:0008270">
    <property type="term" value="F:zinc ion binding"/>
    <property type="evidence" value="ECO:0007669"/>
    <property type="project" value="UniProtKB-KW"/>
</dbReference>
<comment type="caution">
    <text evidence="6">The sequence shown here is derived from an EMBL/GenBank/DDBJ whole genome shotgun (WGS) entry which is preliminary data.</text>
</comment>
<dbReference type="SUPFAM" id="SSF140996">
    <property type="entry name" value="Hermes dimerisation domain"/>
    <property type="match status" value="1"/>
</dbReference>